<reference evidence="2 3" key="1">
    <citation type="submission" date="2020-10" db="EMBL/GenBank/DDBJ databases">
        <title>Pygocentrus nattereri (red-bellied piranha) genome, fPygNat1, primary haplotype.</title>
        <authorList>
            <person name="Myers G."/>
            <person name="Meyer A."/>
            <person name="Karagic N."/>
            <person name="Pippel M."/>
            <person name="Winkler S."/>
            <person name="Tracey A."/>
            <person name="Wood J."/>
            <person name="Formenti G."/>
            <person name="Howe K."/>
            <person name="Fedrigo O."/>
            <person name="Jarvis E.D."/>
        </authorList>
    </citation>
    <scope>NUCLEOTIDE SEQUENCE [LARGE SCALE GENOMIC DNA]</scope>
</reference>
<protein>
    <submittedName>
        <fullName evidence="2">Family with sequence similarity 169 member B</fullName>
    </submittedName>
</protein>
<evidence type="ECO:0000313" key="3">
    <source>
        <dbReference type="Proteomes" id="UP001501920"/>
    </source>
</evidence>
<dbReference type="CTD" id="434197"/>
<dbReference type="Ensembl" id="ENSPNAT00000074754.1">
    <property type="protein sequence ID" value="ENSPNAP00000054074.1"/>
    <property type="gene ID" value="ENSPNAG00000002366.2"/>
</dbReference>
<feature type="compositionally biased region" description="Basic and acidic residues" evidence="1">
    <location>
        <begin position="27"/>
        <end position="45"/>
    </location>
</feature>
<sequence>MDTSGDLPVSRQGSFYPVDLACQDYHELNPDSHKGPESLHPDTKTFSHPSGAEVHVTQDNVGRLMLFGEGGPPHSLLALHTPADETQVVALYLHGKWWPIGEVLKTSSKSRHGLLIVQSVMERVILFLLSQIIFGVMEKPLGESMYFSAPSALEYGKILWQDGEAVGFYTIKKKGSLCDGCTGQSYLLPVLDTVFVRTHWRRNGLALQMLQDFCTSMSKESVLGISRPVSTSMYGVCKKYLETHKEQRERLYEVDAPGEWSQRRNVWLNIQLQHRPAHSANSDGSPHSTRAMARTLIDNKGKVLEGIPQVHTSAVKGIEANKP</sequence>
<dbReference type="AlphaFoldDB" id="A0AAR2JV48"/>
<dbReference type="RefSeq" id="XP_017552878.1">
    <property type="nucleotide sequence ID" value="XM_017697389.2"/>
</dbReference>
<dbReference type="Proteomes" id="UP001501920">
    <property type="component" value="Chromosome 7"/>
</dbReference>
<reference evidence="2" key="3">
    <citation type="submission" date="2025-09" db="UniProtKB">
        <authorList>
            <consortium name="Ensembl"/>
        </authorList>
    </citation>
    <scope>IDENTIFICATION</scope>
</reference>
<dbReference type="InterPro" id="IPR029625">
    <property type="entry name" value="FAM169"/>
</dbReference>
<dbReference type="PANTHER" id="PTHR22442:SF4">
    <property type="entry name" value="PROTEIN FAM169BP"/>
    <property type="match status" value="1"/>
</dbReference>
<feature type="region of interest" description="Disordered" evidence="1">
    <location>
        <begin position="27"/>
        <end position="48"/>
    </location>
</feature>
<evidence type="ECO:0000256" key="1">
    <source>
        <dbReference type="SAM" id="MobiDB-lite"/>
    </source>
</evidence>
<dbReference type="PANTHER" id="PTHR22442">
    <property type="match status" value="1"/>
</dbReference>
<organism evidence="2 3">
    <name type="scientific">Pygocentrus nattereri</name>
    <name type="common">Red-bellied piranha</name>
    <dbReference type="NCBI Taxonomy" id="42514"/>
    <lineage>
        <taxon>Eukaryota</taxon>
        <taxon>Metazoa</taxon>
        <taxon>Chordata</taxon>
        <taxon>Craniata</taxon>
        <taxon>Vertebrata</taxon>
        <taxon>Euteleostomi</taxon>
        <taxon>Actinopterygii</taxon>
        <taxon>Neopterygii</taxon>
        <taxon>Teleostei</taxon>
        <taxon>Ostariophysi</taxon>
        <taxon>Characiformes</taxon>
        <taxon>Characoidei</taxon>
        <taxon>Pygocentrus</taxon>
    </lineage>
</organism>
<dbReference type="GeneID" id="108427303"/>
<dbReference type="GeneTree" id="ENSGT00510000048902"/>
<keyword evidence="3" id="KW-1185">Reference proteome</keyword>
<proteinExistence type="predicted"/>
<accession>A0AAR2JV48</accession>
<name>A0AAR2JV48_PYGNA</name>
<evidence type="ECO:0000313" key="2">
    <source>
        <dbReference type="Ensembl" id="ENSPNAP00000054074.1"/>
    </source>
</evidence>
<reference evidence="2" key="2">
    <citation type="submission" date="2025-08" db="UniProtKB">
        <authorList>
            <consortium name="Ensembl"/>
        </authorList>
    </citation>
    <scope>IDENTIFICATION</scope>
</reference>